<sequence length="281" mass="31333">MTLLLQISDPHFGTEQPPVAAALLRLANTLRPDLVVMSGDITQRARRAQFSAARAFVKSFGATPFVVVPGNHDIPLYNLFARVAHPYANFRRVFGHDLEPVFESAELLVIGVNTTRAHRHQDGEVSEQQVERVVRRLEHAAARQLRVVVTHQPLVAARANDIRNLLHGREHAVERWSQAGVDLILGGHIHLPYVTPLHVAYKDLPRQMWAVQAGTSLSSRVRGNVPNSVNVIDYDASTMGARRAVVARWDFNQASASFEPNMQHELDLDSESLKTPSTMFL</sequence>
<proteinExistence type="inferred from homology"/>
<dbReference type="Proteomes" id="UP000214720">
    <property type="component" value="Unassembled WGS sequence"/>
</dbReference>
<keyword evidence="1" id="KW-0479">Metal-binding</keyword>
<organism evidence="6 7">
    <name type="scientific">Caballeronia sordidicola</name>
    <name type="common">Burkholderia sordidicola</name>
    <dbReference type="NCBI Taxonomy" id="196367"/>
    <lineage>
        <taxon>Bacteria</taxon>
        <taxon>Pseudomonadati</taxon>
        <taxon>Pseudomonadota</taxon>
        <taxon>Betaproteobacteria</taxon>
        <taxon>Burkholderiales</taxon>
        <taxon>Burkholderiaceae</taxon>
        <taxon>Caballeronia</taxon>
    </lineage>
</organism>
<dbReference type="InterPro" id="IPR029052">
    <property type="entry name" value="Metallo-depent_PP-like"/>
</dbReference>
<dbReference type="EMBL" id="MTHB01000046">
    <property type="protein sequence ID" value="OXC79110.1"/>
    <property type="molecule type" value="Genomic_DNA"/>
</dbReference>
<keyword evidence="6" id="KW-0540">Nuclease</keyword>
<protein>
    <submittedName>
        <fullName evidence="6">Putative DNA repair exonuclease</fullName>
    </submittedName>
</protein>
<dbReference type="Gene3D" id="3.60.21.10">
    <property type="match status" value="1"/>
</dbReference>
<evidence type="ECO:0000259" key="5">
    <source>
        <dbReference type="Pfam" id="PF00149"/>
    </source>
</evidence>
<evidence type="ECO:0000256" key="4">
    <source>
        <dbReference type="ARBA" id="ARBA00025742"/>
    </source>
</evidence>
<dbReference type="OrthoDB" id="9811542at2"/>
<gene>
    <name evidence="6" type="ORF">BSU04_08050</name>
</gene>
<evidence type="ECO:0000256" key="2">
    <source>
        <dbReference type="ARBA" id="ARBA00022801"/>
    </source>
</evidence>
<evidence type="ECO:0000313" key="7">
    <source>
        <dbReference type="Proteomes" id="UP000214720"/>
    </source>
</evidence>
<keyword evidence="6" id="KW-0269">Exonuclease</keyword>
<evidence type="ECO:0000256" key="3">
    <source>
        <dbReference type="ARBA" id="ARBA00023004"/>
    </source>
</evidence>
<dbReference type="Pfam" id="PF00149">
    <property type="entry name" value="Metallophos"/>
    <property type="match status" value="1"/>
</dbReference>
<dbReference type="AlphaFoldDB" id="A0A226X7Z9"/>
<feature type="domain" description="Calcineurin-like phosphoesterase" evidence="5">
    <location>
        <begin position="4"/>
        <end position="191"/>
    </location>
</feature>
<dbReference type="InterPro" id="IPR004843">
    <property type="entry name" value="Calcineurin-like_PHP"/>
</dbReference>
<accession>A0A226X7Z9</accession>
<dbReference type="PANTHER" id="PTHR42988">
    <property type="entry name" value="PHOSPHOHYDROLASE"/>
    <property type="match status" value="1"/>
</dbReference>
<evidence type="ECO:0000313" key="6">
    <source>
        <dbReference type="EMBL" id="OXC79110.1"/>
    </source>
</evidence>
<name>A0A226X7Z9_CABSO</name>
<comment type="caution">
    <text evidence="6">The sequence shown here is derived from an EMBL/GenBank/DDBJ whole genome shotgun (WGS) entry which is preliminary data.</text>
</comment>
<dbReference type="SUPFAM" id="SSF56300">
    <property type="entry name" value="Metallo-dependent phosphatases"/>
    <property type="match status" value="1"/>
</dbReference>
<comment type="similarity">
    <text evidence="4">Belongs to the cyclic nucleotide phosphodiesterase class-III family.</text>
</comment>
<dbReference type="CDD" id="cd07400">
    <property type="entry name" value="MPP_1"/>
    <property type="match status" value="1"/>
</dbReference>
<evidence type="ECO:0000256" key="1">
    <source>
        <dbReference type="ARBA" id="ARBA00022723"/>
    </source>
</evidence>
<reference evidence="7" key="1">
    <citation type="submission" date="2017-01" db="EMBL/GenBank/DDBJ databases">
        <title>Genome Analysis of Deinococcus marmoris KOPRI26562.</title>
        <authorList>
            <person name="Kim J.H."/>
            <person name="Oh H.-M."/>
        </authorList>
    </citation>
    <scope>NUCLEOTIDE SEQUENCE [LARGE SCALE GENOMIC DNA]</scope>
    <source>
        <strain evidence="7">PAMC 26633</strain>
    </source>
</reference>
<dbReference type="GO" id="GO:0046872">
    <property type="term" value="F:metal ion binding"/>
    <property type="evidence" value="ECO:0007669"/>
    <property type="project" value="UniProtKB-KW"/>
</dbReference>
<dbReference type="PANTHER" id="PTHR42988:SF2">
    <property type="entry name" value="CYCLIC NUCLEOTIDE PHOSPHODIESTERASE CBUA0032-RELATED"/>
    <property type="match status" value="1"/>
</dbReference>
<dbReference type="GO" id="GO:0004527">
    <property type="term" value="F:exonuclease activity"/>
    <property type="evidence" value="ECO:0007669"/>
    <property type="project" value="UniProtKB-KW"/>
</dbReference>
<keyword evidence="3" id="KW-0408">Iron</keyword>
<keyword evidence="2" id="KW-0378">Hydrolase</keyword>
<dbReference type="InterPro" id="IPR050884">
    <property type="entry name" value="CNP_phosphodiesterase-III"/>
</dbReference>
<dbReference type="RefSeq" id="WP_089160033.1">
    <property type="nucleotide sequence ID" value="NZ_MTHB01000046.1"/>
</dbReference>